<dbReference type="AlphaFoldDB" id="A0A059F7T9"/>
<reference evidence="3 4" key="1">
    <citation type="journal article" date="2014" name="Antonie Van Leeuwenhoek">
        <title>Hyphomonas beringensis sp. nov. and Hyphomonas chukchiensis sp. nov., isolated from surface seawater of the Bering Sea and Chukchi Sea.</title>
        <authorList>
            <person name="Li C."/>
            <person name="Lai Q."/>
            <person name="Li G."/>
            <person name="Dong C."/>
            <person name="Wang J."/>
            <person name="Liao Y."/>
            <person name="Shao Z."/>
        </authorList>
    </citation>
    <scope>NUCLEOTIDE SEQUENCE [LARGE SCALE GENOMIC DNA]</scope>
    <source>
        <strain evidence="3 4">VP2</strain>
    </source>
</reference>
<dbReference type="EMBL" id="ARYJ01000012">
    <property type="protein sequence ID" value="KCZ86659.1"/>
    <property type="molecule type" value="Genomic_DNA"/>
</dbReference>
<evidence type="ECO:0000256" key="2">
    <source>
        <dbReference type="ARBA" id="ARBA00023304"/>
    </source>
</evidence>
<evidence type="ECO:0000313" key="4">
    <source>
        <dbReference type="Proteomes" id="UP000024816"/>
    </source>
</evidence>
<keyword evidence="2" id="KW-0028">Amino-acid biosynthesis</keyword>
<evidence type="ECO:0000313" key="3">
    <source>
        <dbReference type="EMBL" id="KCZ86659.1"/>
    </source>
</evidence>
<dbReference type="SUPFAM" id="SSF52540">
    <property type="entry name" value="P-loop containing nucleoside triphosphate hydrolases"/>
    <property type="match status" value="1"/>
</dbReference>
<protein>
    <recommendedName>
        <fullName evidence="5">Branched-chain amino acid aminotransferase</fullName>
    </recommendedName>
</protein>
<dbReference type="Pfam" id="PF19798">
    <property type="entry name" value="Sulfotransfer_5"/>
    <property type="match status" value="1"/>
</dbReference>
<dbReference type="PANTHER" id="PTHR42743:SF11">
    <property type="entry name" value="AMINODEOXYCHORISMATE LYASE"/>
    <property type="match status" value="1"/>
</dbReference>
<comment type="caution">
    <text evidence="3">The sequence shown here is derived from an EMBL/GenBank/DDBJ whole genome shotgun (WGS) entry which is preliminary data.</text>
</comment>
<proteinExistence type="inferred from homology"/>
<dbReference type="PANTHER" id="PTHR42743">
    <property type="entry name" value="AMINO-ACID AMINOTRANSFERASE"/>
    <property type="match status" value="1"/>
</dbReference>
<dbReference type="STRING" id="1280952.HJA_14950"/>
<dbReference type="GO" id="GO:0009082">
    <property type="term" value="P:branched-chain amino acid biosynthetic process"/>
    <property type="evidence" value="ECO:0007669"/>
    <property type="project" value="UniProtKB-KW"/>
</dbReference>
<dbReference type="InterPro" id="IPR050571">
    <property type="entry name" value="Class-IV_PLP-Dep_Aminotrnsfr"/>
</dbReference>
<keyword evidence="2" id="KW-0100">Branched-chain amino acid biosynthesis</keyword>
<accession>A0A059F7T9</accession>
<dbReference type="PATRIC" id="fig|1280952.3.peg.2991"/>
<dbReference type="InterPro" id="IPR027417">
    <property type="entry name" value="P-loop_NTPase"/>
</dbReference>
<evidence type="ECO:0008006" key="5">
    <source>
        <dbReference type="Google" id="ProtNLM"/>
    </source>
</evidence>
<dbReference type="Gene3D" id="3.40.50.300">
    <property type="entry name" value="P-loop containing nucleotide triphosphate hydrolases"/>
    <property type="match status" value="1"/>
</dbReference>
<dbReference type="eggNOG" id="ENOG502Z954">
    <property type="taxonomic scope" value="Bacteria"/>
</dbReference>
<gene>
    <name evidence="3" type="ORF">HJA_14950</name>
</gene>
<dbReference type="Proteomes" id="UP000024816">
    <property type="component" value="Unassembled WGS sequence"/>
</dbReference>
<evidence type="ECO:0000256" key="1">
    <source>
        <dbReference type="ARBA" id="ARBA00009320"/>
    </source>
</evidence>
<keyword evidence="4" id="KW-1185">Reference proteome</keyword>
<name>A0A059F7T9_9PROT</name>
<comment type="similarity">
    <text evidence="1">Belongs to the class-IV pyridoxal-phosphate-dependent aminotransferase family.</text>
</comment>
<sequence>MSVDMTQTIRIAMWSGPRNMSTTIMRSFGARPEAVCVDEPFYAAWLAAAGEVHPMQEEILASQSSDPAVVARELLAPLPPGKTLQYQKQMTHHMLESFPLDWVSGVRHAFLVRHPGRVIASYTKKMGDVSLDAIGVPQQERLYREITERTGKAPPVVDSDQLLADPPEVLPRLCDALGIDWDPSMLGWAPGAKPEDGAWAPHWYDAVWKSSGFGPPPGDRPVLEGKAADIEKEALESYERLLQNHV</sequence>
<organism evidence="3 4">
    <name type="scientific">Hyphomonas jannaschiana VP2</name>
    <dbReference type="NCBI Taxonomy" id="1280952"/>
    <lineage>
        <taxon>Bacteria</taxon>
        <taxon>Pseudomonadati</taxon>
        <taxon>Pseudomonadota</taxon>
        <taxon>Alphaproteobacteria</taxon>
        <taxon>Hyphomonadales</taxon>
        <taxon>Hyphomonadaceae</taxon>
        <taxon>Hyphomonas</taxon>
    </lineage>
</organism>